<feature type="domain" description="NADP-dependent oxidoreductase" evidence="2">
    <location>
        <begin position="18"/>
        <end position="315"/>
    </location>
</feature>
<dbReference type="EMBL" id="BAAARJ010000030">
    <property type="protein sequence ID" value="GAA2637643.1"/>
    <property type="molecule type" value="Genomic_DNA"/>
</dbReference>
<sequence length="342" mass="37086">MRRRTLGGTGISVSDHALGAMMLGTPGTNTDPDDCVRIIHRALDAGINLVDTADVYGDGASEEIVGRALKGRRDEVVLATKAGLPLGGDPNRQGGSRRWLTRALEDSLRRLGTDHVDLYQLHRPDPHTDLDETLATLSDFVRAGKVRAVGTSTFPAELQVEAQWTAERRGHVRPRTEQPPYSMLGRGVEAALLPTAQRYGLGVLVWGPLSAGWLSGRIRSAGDIDLSAGRTAIERHKFDVSLPHNARKLEAVRALTRLADEAGLELRHMALAFVRAHPAVTSVLLGPRTMQHLESLLTGTEVTLGADVLERIDAIVPPGTDVNPDDFYYTPPALADPALRRR</sequence>
<dbReference type="PRINTS" id="PR00069">
    <property type="entry name" value="ALDKETRDTASE"/>
</dbReference>
<evidence type="ECO:0000256" key="1">
    <source>
        <dbReference type="ARBA" id="ARBA00023002"/>
    </source>
</evidence>
<comment type="caution">
    <text evidence="3">The sequence shown here is derived from an EMBL/GenBank/DDBJ whole genome shotgun (WGS) entry which is preliminary data.</text>
</comment>
<evidence type="ECO:0000313" key="4">
    <source>
        <dbReference type="Proteomes" id="UP001501447"/>
    </source>
</evidence>
<evidence type="ECO:0000313" key="3">
    <source>
        <dbReference type="EMBL" id="GAA2637643.1"/>
    </source>
</evidence>
<keyword evidence="1" id="KW-0560">Oxidoreductase</keyword>
<dbReference type="Proteomes" id="UP001501447">
    <property type="component" value="Unassembled WGS sequence"/>
</dbReference>
<gene>
    <name evidence="3" type="ORF">GCM10009863_62930</name>
</gene>
<dbReference type="InterPro" id="IPR036812">
    <property type="entry name" value="NAD(P)_OxRdtase_dom_sf"/>
</dbReference>
<proteinExistence type="predicted"/>
<dbReference type="PANTHER" id="PTHR43364:SF4">
    <property type="entry name" value="NAD(P)-LINKED OXIDOREDUCTASE SUPERFAMILY PROTEIN"/>
    <property type="match status" value="1"/>
</dbReference>
<dbReference type="Pfam" id="PF00248">
    <property type="entry name" value="Aldo_ket_red"/>
    <property type="match status" value="1"/>
</dbReference>
<dbReference type="SUPFAM" id="SSF51430">
    <property type="entry name" value="NAD(P)-linked oxidoreductase"/>
    <property type="match status" value="1"/>
</dbReference>
<name>A0ABN3QX82_9ACTN</name>
<dbReference type="Gene3D" id="3.20.20.100">
    <property type="entry name" value="NADP-dependent oxidoreductase domain"/>
    <property type="match status" value="1"/>
</dbReference>
<evidence type="ECO:0000259" key="2">
    <source>
        <dbReference type="Pfam" id="PF00248"/>
    </source>
</evidence>
<protein>
    <submittedName>
        <fullName evidence="3">Aldo/keto reductase</fullName>
    </submittedName>
</protein>
<organism evidence="3 4">
    <name type="scientific">Streptomyces axinellae</name>
    <dbReference type="NCBI Taxonomy" id="552788"/>
    <lineage>
        <taxon>Bacteria</taxon>
        <taxon>Bacillati</taxon>
        <taxon>Actinomycetota</taxon>
        <taxon>Actinomycetes</taxon>
        <taxon>Kitasatosporales</taxon>
        <taxon>Streptomycetaceae</taxon>
        <taxon>Streptomyces</taxon>
    </lineage>
</organism>
<dbReference type="PANTHER" id="PTHR43364">
    <property type="entry name" value="NADH-SPECIFIC METHYLGLYOXAL REDUCTASE-RELATED"/>
    <property type="match status" value="1"/>
</dbReference>
<dbReference type="InterPro" id="IPR020471">
    <property type="entry name" value="AKR"/>
</dbReference>
<dbReference type="InterPro" id="IPR050523">
    <property type="entry name" value="AKR_Detox_Biosynth"/>
</dbReference>
<reference evidence="3 4" key="1">
    <citation type="journal article" date="2019" name="Int. J. Syst. Evol. Microbiol.">
        <title>The Global Catalogue of Microorganisms (GCM) 10K type strain sequencing project: providing services to taxonomists for standard genome sequencing and annotation.</title>
        <authorList>
            <consortium name="The Broad Institute Genomics Platform"/>
            <consortium name="The Broad Institute Genome Sequencing Center for Infectious Disease"/>
            <person name="Wu L."/>
            <person name="Ma J."/>
        </authorList>
    </citation>
    <scope>NUCLEOTIDE SEQUENCE [LARGE SCALE GENOMIC DNA]</scope>
    <source>
        <strain evidence="3 4">JCM 16373</strain>
    </source>
</reference>
<dbReference type="RefSeq" id="WP_344570479.1">
    <property type="nucleotide sequence ID" value="NZ_BAAARJ010000030.1"/>
</dbReference>
<accession>A0ABN3QX82</accession>
<keyword evidence="4" id="KW-1185">Reference proteome</keyword>
<dbReference type="InterPro" id="IPR023210">
    <property type="entry name" value="NADP_OxRdtase_dom"/>
</dbReference>